<dbReference type="RefSeq" id="WP_268049704.1">
    <property type="nucleotide sequence ID" value="NZ_JAPQES010000003.1"/>
</dbReference>
<reference evidence="1" key="1">
    <citation type="submission" date="2022-12" db="EMBL/GenBank/DDBJ databases">
        <authorList>
            <person name="Wang J."/>
        </authorList>
    </citation>
    <scope>NUCLEOTIDE SEQUENCE</scope>
    <source>
        <strain evidence="1">HY-42-06</strain>
    </source>
</reference>
<evidence type="ECO:0000313" key="1">
    <source>
        <dbReference type="EMBL" id="MCY6370859.1"/>
    </source>
</evidence>
<keyword evidence="2" id="KW-1185">Reference proteome</keyword>
<dbReference type="EMBL" id="JAPQES010000003">
    <property type="protein sequence ID" value="MCY6370859.1"/>
    <property type="molecule type" value="Genomic_DNA"/>
</dbReference>
<evidence type="ECO:0000313" key="2">
    <source>
        <dbReference type="Proteomes" id="UP001079657"/>
    </source>
</evidence>
<name>A0ABT4CSA7_9CLOT</name>
<proteinExistence type="predicted"/>
<accession>A0ABT4CSA7</accession>
<gene>
    <name evidence="1" type="ORF">OXH55_09470</name>
</gene>
<dbReference type="Proteomes" id="UP001079657">
    <property type="component" value="Unassembled WGS sequence"/>
</dbReference>
<evidence type="ECO:0008006" key="3">
    <source>
        <dbReference type="Google" id="ProtNLM"/>
    </source>
</evidence>
<protein>
    <recommendedName>
        <fullName evidence="3">Phage protein</fullName>
    </recommendedName>
</protein>
<sequence>MVTFKKMWEDAVVMISKDEVKDIDIIEKYKTGFVIREEGTTKFVTKEDFVDFWCRMLCFNEFSKEEANKQDALKYVYKVIKNLPYISESADVLKLVD</sequence>
<organism evidence="1 2">
    <name type="scientific">Clostridium ganghwense</name>
    <dbReference type="NCBI Taxonomy" id="312089"/>
    <lineage>
        <taxon>Bacteria</taxon>
        <taxon>Bacillati</taxon>
        <taxon>Bacillota</taxon>
        <taxon>Clostridia</taxon>
        <taxon>Eubacteriales</taxon>
        <taxon>Clostridiaceae</taxon>
        <taxon>Clostridium</taxon>
    </lineage>
</organism>
<comment type="caution">
    <text evidence="1">The sequence shown here is derived from an EMBL/GenBank/DDBJ whole genome shotgun (WGS) entry which is preliminary data.</text>
</comment>